<dbReference type="GO" id="GO:0000287">
    <property type="term" value="F:magnesium ion binding"/>
    <property type="evidence" value="ECO:0007669"/>
    <property type="project" value="TreeGrafter"/>
</dbReference>
<dbReference type="EMBL" id="FJNE01000004">
    <property type="protein sequence ID" value="CZQ94205.1"/>
    <property type="molecule type" value="Genomic_DNA"/>
</dbReference>
<dbReference type="GO" id="GO:0016791">
    <property type="term" value="F:phosphatase activity"/>
    <property type="evidence" value="ECO:0007669"/>
    <property type="project" value="UniProtKB-ARBA"/>
</dbReference>
<evidence type="ECO:0000313" key="2">
    <source>
        <dbReference type="Proteomes" id="UP000242754"/>
    </source>
</evidence>
<keyword evidence="2" id="KW-1185">Reference proteome</keyword>
<dbReference type="OrthoDB" id="9810101at2"/>
<sequence length="281" mass="30980">MEKKIIFLDIDGTLVTDDGWVPESAATACMQARQNGHRIYLCTGRSKPEIYDFIMEIGFDGIIGAGGGFVELGDEMLYHKTVSAESVRYMVDFFNEKEIDFYLESNGGLFASKNFLPHVEYCLYGDVDNDPAAQKRKTENPHPFIEGLIFGEEDLYKTDVNKACFLESKTTAFAEIKRAFEEAFDVIQCTVPAFGDESGELMVPGIHKAVAIETLLAHLGLSTKGTIAIGDGLNDIEMFDFCETGIAMGNAKEDLKKIANHVTDSVSDDGLFKAFKAFGLI</sequence>
<organism evidence="1 2">
    <name type="scientific">Trichococcus palustris</name>
    <dbReference type="NCBI Taxonomy" id="140314"/>
    <lineage>
        <taxon>Bacteria</taxon>
        <taxon>Bacillati</taxon>
        <taxon>Bacillota</taxon>
        <taxon>Bacilli</taxon>
        <taxon>Lactobacillales</taxon>
        <taxon>Carnobacteriaceae</taxon>
        <taxon>Trichococcus</taxon>
    </lineage>
</organism>
<dbReference type="PROSITE" id="PS01228">
    <property type="entry name" value="COF_1"/>
    <property type="match status" value="1"/>
</dbReference>
<dbReference type="SUPFAM" id="SSF56784">
    <property type="entry name" value="HAD-like"/>
    <property type="match status" value="1"/>
</dbReference>
<dbReference type="GO" id="GO:0005829">
    <property type="term" value="C:cytosol"/>
    <property type="evidence" value="ECO:0007669"/>
    <property type="project" value="TreeGrafter"/>
</dbReference>
<dbReference type="Gene3D" id="3.40.50.1000">
    <property type="entry name" value="HAD superfamily/HAD-like"/>
    <property type="match status" value="1"/>
</dbReference>
<dbReference type="NCBIfam" id="TIGR00099">
    <property type="entry name" value="Cof-subfamily"/>
    <property type="match status" value="1"/>
</dbReference>
<evidence type="ECO:0000313" key="1">
    <source>
        <dbReference type="EMBL" id="CZQ94205.1"/>
    </source>
</evidence>
<dbReference type="RefSeq" id="WP_087033319.1">
    <property type="nucleotide sequence ID" value="NZ_FJNE01000004.1"/>
</dbReference>
<dbReference type="SFLD" id="SFLDS00003">
    <property type="entry name" value="Haloacid_Dehalogenase"/>
    <property type="match status" value="1"/>
</dbReference>
<accession>A0A143YPI4</accession>
<dbReference type="InterPro" id="IPR036412">
    <property type="entry name" value="HAD-like_sf"/>
</dbReference>
<dbReference type="Pfam" id="PF08282">
    <property type="entry name" value="Hydrolase_3"/>
    <property type="match status" value="1"/>
</dbReference>
<proteinExistence type="predicted"/>
<dbReference type="InterPro" id="IPR023214">
    <property type="entry name" value="HAD_sf"/>
</dbReference>
<dbReference type="AlphaFoldDB" id="A0A143YPI4"/>
<dbReference type="Gene3D" id="3.30.1240.10">
    <property type="match status" value="1"/>
</dbReference>
<dbReference type="Proteomes" id="UP000242754">
    <property type="component" value="Unassembled WGS sequence"/>
</dbReference>
<dbReference type="STRING" id="140314.SAMN04488076_13121"/>
<name>A0A143YPI4_9LACT</name>
<dbReference type="SFLD" id="SFLDG01140">
    <property type="entry name" value="C2.B:_Phosphomannomutase_and_P"/>
    <property type="match status" value="1"/>
</dbReference>
<reference evidence="1 2" key="1">
    <citation type="submission" date="2016-02" db="EMBL/GenBank/DDBJ databases">
        <authorList>
            <person name="Wen L."/>
            <person name="He K."/>
            <person name="Yang H."/>
        </authorList>
    </citation>
    <scope>NUCLEOTIDE SEQUENCE [LARGE SCALE GENOMIC DNA]</scope>
    <source>
        <strain evidence="1">Trichococcus palustris</strain>
    </source>
</reference>
<gene>
    <name evidence="1" type="ORF">Tpal_1760</name>
</gene>
<protein>
    <submittedName>
        <fullName evidence="1">Cof protein</fullName>
    </submittedName>
</protein>
<dbReference type="PANTHER" id="PTHR10000">
    <property type="entry name" value="PHOSPHOSERINE PHOSPHATASE"/>
    <property type="match status" value="1"/>
</dbReference>
<dbReference type="PANTHER" id="PTHR10000:SF25">
    <property type="entry name" value="PHOSPHATASE YKRA-RELATED"/>
    <property type="match status" value="1"/>
</dbReference>
<dbReference type="InterPro" id="IPR000150">
    <property type="entry name" value="Cof"/>
</dbReference>